<proteinExistence type="predicted"/>
<feature type="transmembrane region" description="Helical" evidence="1">
    <location>
        <begin position="12"/>
        <end position="30"/>
    </location>
</feature>
<keyword evidence="1" id="KW-0472">Membrane</keyword>
<gene>
    <name evidence="2" type="ORF">PSSA1_v1c2520</name>
</gene>
<reference evidence="3" key="1">
    <citation type="submission" date="2016-11" db="EMBL/GenBank/DDBJ databases">
        <title>Genome sequence of Candidatus Phytoplasma solani strain SA-1.</title>
        <authorList>
            <person name="Haryono M."/>
            <person name="Samarzija I."/>
            <person name="Seruga Music M."/>
            <person name="Hogenhout S."/>
            <person name="Kuo C.-H."/>
        </authorList>
    </citation>
    <scope>NUCLEOTIDE SEQUENCE [LARGE SCALE GENOMIC DNA]</scope>
    <source>
        <strain evidence="3">SA-1</strain>
    </source>
</reference>
<evidence type="ECO:0000256" key="1">
    <source>
        <dbReference type="SAM" id="Phobius"/>
    </source>
</evidence>
<sequence>MLKPNIYHKNELLRQIIFASFLSYIPVVLAKCFNEISNGISFYAIPAKSYLPYLVFLPLIIMSFYVSKILACMGAFLSETLVFCITTKHKITNYSPIAGLVCVLCFVLLPSCLLKKEDHLLKFYIVILISQFLFQVISWHQVLKYRFGIDLFNYKSQYNDKFINILKVSLLIRLPFLSITSLLVVLILKKLFSRLEQFQNQQKSQNHLNIANV</sequence>
<accession>A0A421NXU1</accession>
<keyword evidence="1" id="KW-1133">Transmembrane helix</keyword>
<dbReference type="Proteomes" id="UP000283896">
    <property type="component" value="Unassembled WGS sequence"/>
</dbReference>
<keyword evidence="3" id="KW-1185">Reference proteome</keyword>
<feature type="transmembrane region" description="Helical" evidence="1">
    <location>
        <begin position="97"/>
        <end position="114"/>
    </location>
</feature>
<dbReference type="RefSeq" id="WP_122225421.1">
    <property type="nucleotide sequence ID" value="NZ_MPBG01000003.1"/>
</dbReference>
<evidence type="ECO:0000313" key="2">
    <source>
        <dbReference type="EMBL" id="RMI88825.1"/>
    </source>
</evidence>
<dbReference type="STRING" id="69896.S284_03190"/>
<comment type="caution">
    <text evidence="2">The sequence shown here is derived from an EMBL/GenBank/DDBJ whole genome shotgun (WGS) entry which is preliminary data.</text>
</comment>
<dbReference type="AlphaFoldDB" id="A0A421NXU1"/>
<keyword evidence="1" id="KW-0812">Transmembrane</keyword>
<name>A0A421NXU1_9MOLU</name>
<dbReference type="EMBL" id="MPBG01000003">
    <property type="protein sequence ID" value="RMI88825.1"/>
    <property type="molecule type" value="Genomic_DNA"/>
</dbReference>
<feature type="transmembrane region" description="Helical" evidence="1">
    <location>
        <begin position="51"/>
        <end position="77"/>
    </location>
</feature>
<evidence type="ECO:0000313" key="3">
    <source>
        <dbReference type="Proteomes" id="UP000283896"/>
    </source>
</evidence>
<feature type="transmembrane region" description="Helical" evidence="1">
    <location>
        <begin position="121"/>
        <end position="142"/>
    </location>
</feature>
<protein>
    <submittedName>
        <fullName evidence="2">Uncharacterized protein</fullName>
    </submittedName>
</protein>
<organism evidence="2 3">
    <name type="scientific">Candidatus Phytoplasma solani</name>
    <dbReference type="NCBI Taxonomy" id="69896"/>
    <lineage>
        <taxon>Bacteria</taxon>
        <taxon>Bacillati</taxon>
        <taxon>Mycoplasmatota</taxon>
        <taxon>Mollicutes</taxon>
        <taxon>Acholeplasmatales</taxon>
        <taxon>Acholeplasmataceae</taxon>
        <taxon>Candidatus Phytoplasma</taxon>
        <taxon>16SrXII (Stolbur group)</taxon>
    </lineage>
</organism>
<dbReference type="OrthoDB" id="9823502at2"/>
<feature type="transmembrane region" description="Helical" evidence="1">
    <location>
        <begin position="162"/>
        <end position="188"/>
    </location>
</feature>